<dbReference type="AlphaFoldDB" id="A0AAJ0C6P3"/>
<feature type="compositionally biased region" description="Low complexity" evidence="1">
    <location>
        <begin position="83"/>
        <end position="97"/>
    </location>
</feature>
<name>A0AAJ0C6P3_9PEZI</name>
<gene>
    <name evidence="2" type="ORF">QBC33DRAFT_597847</name>
</gene>
<evidence type="ECO:0000313" key="2">
    <source>
        <dbReference type="EMBL" id="KAK1771159.1"/>
    </source>
</evidence>
<organism evidence="2 3">
    <name type="scientific">Phialemonium atrogriseum</name>
    <dbReference type="NCBI Taxonomy" id="1093897"/>
    <lineage>
        <taxon>Eukaryota</taxon>
        <taxon>Fungi</taxon>
        <taxon>Dikarya</taxon>
        <taxon>Ascomycota</taxon>
        <taxon>Pezizomycotina</taxon>
        <taxon>Sordariomycetes</taxon>
        <taxon>Sordariomycetidae</taxon>
        <taxon>Cephalothecales</taxon>
        <taxon>Cephalothecaceae</taxon>
        <taxon>Phialemonium</taxon>
    </lineage>
</organism>
<feature type="compositionally biased region" description="Polar residues" evidence="1">
    <location>
        <begin position="34"/>
        <end position="65"/>
    </location>
</feature>
<dbReference type="EMBL" id="MU838999">
    <property type="protein sequence ID" value="KAK1771159.1"/>
    <property type="molecule type" value="Genomic_DNA"/>
</dbReference>
<evidence type="ECO:0000313" key="3">
    <source>
        <dbReference type="Proteomes" id="UP001244011"/>
    </source>
</evidence>
<keyword evidence="3" id="KW-1185">Reference proteome</keyword>
<accession>A0AAJ0C6P3</accession>
<comment type="caution">
    <text evidence="2">The sequence shown here is derived from an EMBL/GenBank/DDBJ whole genome shotgun (WGS) entry which is preliminary data.</text>
</comment>
<dbReference type="GeneID" id="85315131"/>
<sequence length="382" mass="40212">MAPPPATPAPSRFLLSKRQPSQPQNQTPSQLPSGPQQFNATPRFSLSSTPRPSSNLVGAFTTPSTLGVKARSSRTHSAHDVIDSSPESPDSPESSSPGPTAYRGSPDPIELESPFASQSSPGERREGPPSPKRRRITISPELLEPSSPPYPDDNPLTARGSDTDPLSDPSDDDPGPPSPDSATHYPGHLSTGAHSSPHDPPPRAQPAATAAAAAHPTFHRAPRFRAAEAPASRPQYPLPDAFSPQRGRRRGGGAKYVSGGLAAELRDWLVEVKGGGGGDADPADAPVSAAVLPVIEVEEARPGPGMWLVRGWQRVPDGEGGTRCMGVRAMLAGEGRLSGLGRRNDVVGGCVVRVSHPVWEVELRDGRWSVACDWHVVEEDGG</sequence>
<reference evidence="2" key="1">
    <citation type="submission" date="2023-06" db="EMBL/GenBank/DDBJ databases">
        <title>Genome-scale phylogeny and comparative genomics of the fungal order Sordariales.</title>
        <authorList>
            <consortium name="Lawrence Berkeley National Laboratory"/>
            <person name="Hensen N."/>
            <person name="Bonometti L."/>
            <person name="Westerberg I."/>
            <person name="Brannstrom I.O."/>
            <person name="Guillou S."/>
            <person name="Cros-Aarteil S."/>
            <person name="Calhoun S."/>
            <person name="Haridas S."/>
            <person name="Kuo A."/>
            <person name="Mondo S."/>
            <person name="Pangilinan J."/>
            <person name="Riley R."/>
            <person name="Labutti K."/>
            <person name="Andreopoulos B."/>
            <person name="Lipzen A."/>
            <person name="Chen C."/>
            <person name="Yanf M."/>
            <person name="Daum C."/>
            <person name="Ng V."/>
            <person name="Clum A."/>
            <person name="Steindorff A."/>
            <person name="Ohm R."/>
            <person name="Martin F."/>
            <person name="Silar P."/>
            <person name="Natvig D."/>
            <person name="Lalanne C."/>
            <person name="Gautier V."/>
            <person name="Ament-Velasquez S.L."/>
            <person name="Kruys A."/>
            <person name="Hutchinson M.I."/>
            <person name="Powell A.J."/>
            <person name="Barry K."/>
            <person name="Miller A.N."/>
            <person name="Grigoriev I.V."/>
            <person name="Debuchy R."/>
            <person name="Gladieux P."/>
            <person name="Thoren M.H."/>
            <person name="Johannesson H."/>
        </authorList>
    </citation>
    <scope>NUCLEOTIDE SEQUENCE</scope>
    <source>
        <strain evidence="2">8032-3</strain>
    </source>
</reference>
<feature type="compositionally biased region" description="Low complexity" evidence="1">
    <location>
        <begin position="205"/>
        <end position="216"/>
    </location>
</feature>
<feature type="region of interest" description="Disordered" evidence="1">
    <location>
        <begin position="1"/>
        <end position="254"/>
    </location>
</feature>
<protein>
    <submittedName>
        <fullName evidence="2">Uncharacterized protein</fullName>
    </submittedName>
</protein>
<feature type="compositionally biased region" description="Low complexity" evidence="1">
    <location>
        <begin position="19"/>
        <end position="33"/>
    </location>
</feature>
<proteinExistence type="predicted"/>
<dbReference type="RefSeq" id="XP_060287372.1">
    <property type="nucleotide sequence ID" value="XM_060431944.1"/>
</dbReference>
<evidence type="ECO:0000256" key="1">
    <source>
        <dbReference type="SAM" id="MobiDB-lite"/>
    </source>
</evidence>
<dbReference type="Proteomes" id="UP001244011">
    <property type="component" value="Unassembled WGS sequence"/>
</dbReference>